<protein>
    <submittedName>
        <fullName evidence="1">Uncharacterized protein</fullName>
    </submittedName>
</protein>
<dbReference type="Proteomes" id="UP000244803">
    <property type="component" value="Chromosome 1"/>
</dbReference>
<proteinExistence type="predicted"/>
<evidence type="ECO:0000313" key="2">
    <source>
        <dbReference type="Proteomes" id="UP000244803"/>
    </source>
</evidence>
<dbReference type="InterPro" id="IPR007480">
    <property type="entry name" value="DUF529"/>
</dbReference>
<accession>A0A976SK85</accession>
<dbReference type="EMBL" id="CP056065">
    <property type="protein sequence ID" value="UVC54106.1"/>
    <property type="molecule type" value="Genomic_DNA"/>
</dbReference>
<sequence length="115" mass="13334">MGAVFSIDSCSASEPELTNDDYPGHFFSAKVDISAKESNCQYEYSLINKVHVFTAKDHYKFNLVTEDGTTIWHTMDDENYSEKILFDNEKKHIRIIIKGGDIDYRKEKNTWQLSD</sequence>
<evidence type="ECO:0000313" key="1">
    <source>
        <dbReference type="EMBL" id="UVC54106.1"/>
    </source>
</evidence>
<name>A0A976SK85_THEOR</name>
<dbReference type="AlphaFoldDB" id="A0A976SK85"/>
<organism evidence="1 2">
    <name type="scientific">Theileria orientalis</name>
    <dbReference type="NCBI Taxonomy" id="68886"/>
    <lineage>
        <taxon>Eukaryota</taxon>
        <taxon>Sar</taxon>
        <taxon>Alveolata</taxon>
        <taxon>Apicomplexa</taxon>
        <taxon>Aconoidasida</taxon>
        <taxon>Piroplasmida</taxon>
        <taxon>Theileriidae</taxon>
        <taxon>Theileria</taxon>
    </lineage>
</organism>
<dbReference type="Pfam" id="PF04385">
    <property type="entry name" value="FAINT"/>
    <property type="match status" value="1"/>
</dbReference>
<gene>
    <name evidence="1" type="ORF">MACJ_003439</name>
</gene>
<reference evidence="1" key="1">
    <citation type="submission" date="2022-07" db="EMBL/GenBank/DDBJ databases">
        <title>Evaluation of T. orientalis genome assembly methods using nanopore sequencing and analysis of variation between genomes.</title>
        <authorList>
            <person name="Yam J."/>
            <person name="Micallef M.L."/>
            <person name="Liu M."/>
            <person name="Djordjevic S.P."/>
            <person name="Bogema D.R."/>
            <person name="Jenkins C."/>
        </authorList>
    </citation>
    <scope>NUCLEOTIDE SEQUENCE</scope>
    <source>
        <strain evidence="1">Fish Creek</strain>
    </source>
</reference>